<dbReference type="OrthoDB" id="9808602at2"/>
<dbReference type="Proteomes" id="UP000248214">
    <property type="component" value="Unassembled WGS sequence"/>
</dbReference>
<dbReference type="PANTHER" id="PTHR30576">
    <property type="entry name" value="COLANIC BIOSYNTHESIS UDP-GLUCOSE LIPID CARRIER TRANSFERASE"/>
    <property type="match status" value="1"/>
</dbReference>
<accession>A0A323TBK4</accession>
<feature type="domain" description="Bacterial sugar transferase" evidence="3">
    <location>
        <begin position="2"/>
        <end position="179"/>
    </location>
</feature>
<evidence type="ECO:0000313" key="5">
    <source>
        <dbReference type="Proteomes" id="UP000248214"/>
    </source>
</evidence>
<gene>
    <name evidence="4" type="ORF">CR194_13045</name>
</gene>
<keyword evidence="4" id="KW-0808">Transferase</keyword>
<evidence type="ECO:0000313" key="4">
    <source>
        <dbReference type="EMBL" id="PYZ92591.1"/>
    </source>
</evidence>
<dbReference type="EMBL" id="PDOD01000003">
    <property type="protein sequence ID" value="PYZ92591.1"/>
    <property type="molecule type" value="Genomic_DNA"/>
</dbReference>
<keyword evidence="2" id="KW-1133">Transmembrane helix</keyword>
<evidence type="ECO:0000259" key="3">
    <source>
        <dbReference type="Pfam" id="PF02397"/>
    </source>
</evidence>
<name>A0A323TBK4_9BACI</name>
<comment type="caution">
    <text evidence="4">The sequence shown here is derived from an EMBL/GenBank/DDBJ whole genome shotgun (WGS) entry which is preliminary data.</text>
</comment>
<dbReference type="GO" id="GO:0016780">
    <property type="term" value="F:phosphotransferase activity, for other substituted phosphate groups"/>
    <property type="evidence" value="ECO:0007669"/>
    <property type="project" value="TreeGrafter"/>
</dbReference>
<dbReference type="Pfam" id="PF02397">
    <property type="entry name" value="Bac_transf"/>
    <property type="match status" value="1"/>
</dbReference>
<proteinExistence type="inferred from homology"/>
<keyword evidence="2" id="KW-0472">Membrane</keyword>
<feature type="transmembrane region" description="Helical" evidence="2">
    <location>
        <begin position="7"/>
        <end position="28"/>
    </location>
</feature>
<keyword evidence="2" id="KW-0812">Transmembrane</keyword>
<dbReference type="AlphaFoldDB" id="A0A323TBK4"/>
<dbReference type="InterPro" id="IPR003362">
    <property type="entry name" value="Bact_transf"/>
</dbReference>
<organism evidence="4 5">
    <name type="scientific">Salipaludibacillus keqinensis</name>
    <dbReference type="NCBI Taxonomy" id="2045207"/>
    <lineage>
        <taxon>Bacteria</taxon>
        <taxon>Bacillati</taxon>
        <taxon>Bacillota</taxon>
        <taxon>Bacilli</taxon>
        <taxon>Bacillales</taxon>
        <taxon>Bacillaceae</taxon>
    </lineage>
</organism>
<evidence type="ECO:0000256" key="1">
    <source>
        <dbReference type="ARBA" id="ARBA00006464"/>
    </source>
</evidence>
<dbReference type="PANTHER" id="PTHR30576:SF10">
    <property type="entry name" value="SLL5057 PROTEIN"/>
    <property type="match status" value="1"/>
</dbReference>
<sequence>MKRLFDIVLASILILVLTPLLLLLSLWIKTDSSGPIIFTQKRVGLKKEMFKIYKFRTMKLNTPPELATDLMDHKDNLTNSGTVLRKTSLDEIPQLINIIKGEMSLVGPRPVLYNEYNLIHQRDQAGVHSVKPGLTGLAQINGRDTISDKEKVRWDKKYIENMSILFDLKILFFTFLSIFNTKNIKG</sequence>
<keyword evidence="5" id="KW-1185">Reference proteome</keyword>
<evidence type="ECO:0000256" key="2">
    <source>
        <dbReference type="SAM" id="Phobius"/>
    </source>
</evidence>
<comment type="similarity">
    <text evidence="1">Belongs to the bacterial sugar transferase family.</text>
</comment>
<protein>
    <submittedName>
        <fullName evidence="4">Lipid carrier--UDP-N-acetylgalactosaminyltransferase</fullName>
    </submittedName>
</protein>
<dbReference type="RefSeq" id="WP_110610141.1">
    <property type="nucleotide sequence ID" value="NZ_PDOD01000003.1"/>
</dbReference>
<reference evidence="4 5" key="1">
    <citation type="submission" date="2017-10" db="EMBL/GenBank/DDBJ databases">
        <title>Bacillus sp. nov., a halophilic bacterium isolated from a Keqin Lake.</title>
        <authorList>
            <person name="Wang H."/>
        </authorList>
    </citation>
    <scope>NUCLEOTIDE SEQUENCE [LARGE SCALE GENOMIC DNA]</scope>
    <source>
        <strain evidence="4 5">KQ-12</strain>
    </source>
</reference>